<evidence type="ECO:0000256" key="1">
    <source>
        <dbReference type="SAM" id="Phobius"/>
    </source>
</evidence>
<reference evidence="3" key="1">
    <citation type="journal article" date="2019" name="Int. J. Syst. Evol. Microbiol.">
        <title>The Global Catalogue of Microorganisms (GCM) 10K type strain sequencing project: providing services to taxonomists for standard genome sequencing and annotation.</title>
        <authorList>
            <consortium name="The Broad Institute Genomics Platform"/>
            <consortium name="The Broad Institute Genome Sequencing Center for Infectious Disease"/>
            <person name="Wu L."/>
            <person name="Ma J."/>
        </authorList>
    </citation>
    <scope>NUCLEOTIDE SEQUENCE [LARGE SCALE GENOMIC DNA]</scope>
    <source>
        <strain evidence="3">JCM 17738</strain>
    </source>
</reference>
<dbReference type="InterPro" id="IPR007165">
    <property type="entry name" value="Phage_holin_4_2"/>
</dbReference>
<gene>
    <name evidence="2" type="ORF">GCM10023153_22080</name>
</gene>
<proteinExistence type="predicted"/>
<name>A0ABP8JXV5_9MICO</name>
<feature type="transmembrane region" description="Helical" evidence="1">
    <location>
        <begin position="102"/>
        <end position="124"/>
    </location>
</feature>
<dbReference type="RefSeq" id="WP_159902538.1">
    <property type="nucleotide sequence ID" value="NZ_BAABFX010000028.1"/>
</dbReference>
<feature type="transmembrane region" description="Helical" evidence="1">
    <location>
        <begin position="62"/>
        <end position="82"/>
    </location>
</feature>
<sequence length="128" mass="14221">MKNFLIRVGVNGVALWVAALVLPGINLAEGDVGWGRKLWTIFFVAVIFGVVNAIIKPIAQLLSLPFIVLTLGLFIFIVNAFMLQLTEWVSGWLDLSFSIDQFFWDAIFGAIVITLVSWVLNVVLPEND</sequence>
<feature type="transmembrane region" description="Helical" evidence="1">
    <location>
        <begin position="38"/>
        <end position="55"/>
    </location>
</feature>
<evidence type="ECO:0000313" key="2">
    <source>
        <dbReference type="EMBL" id="GAA4397789.1"/>
    </source>
</evidence>
<keyword evidence="1" id="KW-0812">Transmembrane</keyword>
<keyword evidence="1" id="KW-1133">Transmembrane helix</keyword>
<dbReference type="PANTHER" id="PTHR37309:SF1">
    <property type="entry name" value="SLR0284 PROTEIN"/>
    <property type="match status" value="1"/>
</dbReference>
<dbReference type="Pfam" id="PF04020">
    <property type="entry name" value="Phage_holin_4_2"/>
    <property type="match status" value="1"/>
</dbReference>
<evidence type="ECO:0000313" key="3">
    <source>
        <dbReference type="Proteomes" id="UP001500390"/>
    </source>
</evidence>
<dbReference type="EMBL" id="BAABFX010000028">
    <property type="protein sequence ID" value="GAA4397789.1"/>
    <property type="molecule type" value="Genomic_DNA"/>
</dbReference>
<keyword evidence="1" id="KW-0472">Membrane</keyword>
<accession>A0ABP8JXV5</accession>
<comment type="caution">
    <text evidence="2">The sequence shown here is derived from an EMBL/GenBank/DDBJ whole genome shotgun (WGS) entry which is preliminary data.</text>
</comment>
<dbReference type="PANTHER" id="PTHR37309">
    <property type="entry name" value="SLR0284 PROTEIN"/>
    <property type="match status" value="1"/>
</dbReference>
<organism evidence="2 3">
    <name type="scientific">Ornithinibacter aureus</name>
    <dbReference type="NCBI Taxonomy" id="622664"/>
    <lineage>
        <taxon>Bacteria</taxon>
        <taxon>Bacillati</taxon>
        <taxon>Actinomycetota</taxon>
        <taxon>Actinomycetes</taxon>
        <taxon>Micrococcales</taxon>
        <taxon>Intrasporangiaceae</taxon>
        <taxon>Ornithinibacter</taxon>
    </lineage>
</organism>
<dbReference type="Proteomes" id="UP001500390">
    <property type="component" value="Unassembled WGS sequence"/>
</dbReference>
<protein>
    <submittedName>
        <fullName evidence="2">Phage holin family protein</fullName>
    </submittedName>
</protein>
<keyword evidence="3" id="KW-1185">Reference proteome</keyword>